<dbReference type="Proteomes" id="UP000784294">
    <property type="component" value="Unassembled WGS sequence"/>
</dbReference>
<dbReference type="AlphaFoldDB" id="A0A448WUC1"/>
<accession>A0A448WUC1</accession>
<dbReference type="EMBL" id="CAAALY010046575">
    <property type="protein sequence ID" value="VEL20464.1"/>
    <property type="molecule type" value="Genomic_DNA"/>
</dbReference>
<evidence type="ECO:0008006" key="5">
    <source>
        <dbReference type="Google" id="ProtNLM"/>
    </source>
</evidence>
<feature type="region of interest" description="Disordered" evidence="2">
    <location>
        <begin position="1"/>
        <end position="182"/>
    </location>
</feature>
<evidence type="ECO:0000256" key="1">
    <source>
        <dbReference type="SAM" id="Coils"/>
    </source>
</evidence>
<gene>
    <name evidence="3" type="ORF">PXEA_LOCUS13904</name>
</gene>
<evidence type="ECO:0000313" key="4">
    <source>
        <dbReference type="Proteomes" id="UP000784294"/>
    </source>
</evidence>
<evidence type="ECO:0000313" key="3">
    <source>
        <dbReference type="EMBL" id="VEL20464.1"/>
    </source>
</evidence>
<feature type="compositionally biased region" description="Basic and acidic residues" evidence="2">
    <location>
        <begin position="55"/>
        <end position="68"/>
    </location>
</feature>
<name>A0A448WUC1_9PLAT</name>
<protein>
    <recommendedName>
        <fullName evidence="5">Protein kinase domain-containing protein</fullName>
    </recommendedName>
</protein>
<keyword evidence="4" id="KW-1185">Reference proteome</keyword>
<organism evidence="3 4">
    <name type="scientific">Protopolystoma xenopodis</name>
    <dbReference type="NCBI Taxonomy" id="117903"/>
    <lineage>
        <taxon>Eukaryota</taxon>
        <taxon>Metazoa</taxon>
        <taxon>Spiralia</taxon>
        <taxon>Lophotrochozoa</taxon>
        <taxon>Platyhelminthes</taxon>
        <taxon>Monogenea</taxon>
        <taxon>Polyopisthocotylea</taxon>
        <taxon>Polystomatidea</taxon>
        <taxon>Polystomatidae</taxon>
        <taxon>Protopolystoma</taxon>
    </lineage>
</organism>
<feature type="coiled-coil region" evidence="1">
    <location>
        <begin position="226"/>
        <end position="253"/>
    </location>
</feature>
<evidence type="ECO:0000256" key="2">
    <source>
        <dbReference type="SAM" id="MobiDB-lite"/>
    </source>
</evidence>
<feature type="compositionally biased region" description="Acidic residues" evidence="2">
    <location>
        <begin position="69"/>
        <end position="133"/>
    </location>
</feature>
<keyword evidence="1" id="KW-0175">Coiled coil</keyword>
<feature type="compositionally biased region" description="Polar residues" evidence="2">
    <location>
        <begin position="163"/>
        <end position="182"/>
    </location>
</feature>
<dbReference type="OrthoDB" id="10071559at2759"/>
<sequence>MTTGKRSDSDGSGLATSAAISGKLDHHYPKHPKGLTVAPHQFHSKLLDDQPSAARMERYAEHLDGGERGEEEDEEEDEDDDDDEGEGMDEIAEYGDICGEEGQEEEEEDLGDPEDDEYEGEEPEGEDDEEEDKEFPLFQALEGHGLAALANHPEDADSGLGRSGTSQRTSGAQFGLSGNQDLSVPPRLLQIEPDHEVHATTVDRLTAAETAIAATNIGISSRSGHGQRLKHLKQKAQAKVQRQQQQQHQLQLKATQFFSLDCRDSASDGVTLAQDKVPPPASAFGRVESYKKLDVLGEGSYATVYRGYSQ</sequence>
<proteinExistence type="predicted"/>
<comment type="caution">
    <text evidence="3">The sequence shown here is derived from an EMBL/GenBank/DDBJ whole genome shotgun (WGS) entry which is preliminary data.</text>
</comment>
<reference evidence="3" key="1">
    <citation type="submission" date="2018-11" db="EMBL/GenBank/DDBJ databases">
        <authorList>
            <consortium name="Pathogen Informatics"/>
        </authorList>
    </citation>
    <scope>NUCLEOTIDE SEQUENCE</scope>
</reference>